<accession>A0A5C3Q6N6</accession>
<evidence type="ECO:0000313" key="1">
    <source>
        <dbReference type="EMBL" id="TFK97794.1"/>
    </source>
</evidence>
<dbReference type="AlphaFoldDB" id="A0A5C3Q6N6"/>
<proteinExistence type="predicted"/>
<organism evidence="1 2">
    <name type="scientific">Pterulicium gracile</name>
    <dbReference type="NCBI Taxonomy" id="1884261"/>
    <lineage>
        <taxon>Eukaryota</taxon>
        <taxon>Fungi</taxon>
        <taxon>Dikarya</taxon>
        <taxon>Basidiomycota</taxon>
        <taxon>Agaricomycotina</taxon>
        <taxon>Agaricomycetes</taxon>
        <taxon>Agaricomycetidae</taxon>
        <taxon>Agaricales</taxon>
        <taxon>Pleurotineae</taxon>
        <taxon>Pterulaceae</taxon>
        <taxon>Pterulicium</taxon>
    </lineage>
</organism>
<protein>
    <submittedName>
        <fullName evidence="1">Uncharacterized protein</fullName>
    </submittedName>
</protein>
<dbReference type="EMBL" id="ML178844">
    <property type="protein sequence ID" value="TFK97794.1"/>
    <property type="molecule type" value="Genomic_DNA"/>
</dbReference>
<dbReference type="Proteomes" id="UP000305067">
    <property type="component" value="Unassembled WGS sequence"/>
</dbReference>
<reference evidence="1 2" key="1">
    <citation type="journal article" date="2019" name="Nat. Ecol. Evol.">
        <title>Megaphylogeny resolves global patterns of mushroom evolution.</title>
        <authorList>
            <person name="Varga T."/>
            <person name="Krizsan K."/>
            <person name="Foldi C."/>
            <person name="Dima B."/>
            <person name="Sanchez-Garcia M."/>
            <person name="Sanchez-Ramirez S."/>
            <person name="Szollosi G.J."/>
            <person name="Szarkandi J.G."/>
            <person name="Papp V."/>
            <person name="Albert L."/>
            <person name="Andreopoulos W."/>
            <person name="Angelini C."/>
            <person name="Antonin V."/>
            <person name="Barry K.W."/>
            <person name="Bougher N.L."/>
            <person name="Buchanan P."/>
            <person name="Buyck B."/>
            <person name="Bense V."/>
            <person name="Catcheside P."/>
            <person name="Chovatia M."/>
            <person name="Cooper J."/>
            <person name="Damon W."/>
            <person name="Desjardin D."/>
            <person name="Finy P."/>
            <person name="Geml J."/>
            <person name="Haridas S."/>
            <person name="Hughes K."/>
            <person name="Justo A."/>
            <person name="Karasinski D."/>
            <person name="Kautmanova I."/>
            <person name="Kiss B."/>
            <person name="Kocsube S."/>
            <person name="Kotiranta H."/>
            <person name="LaButti K.M."/>
            <person name="Lechner B.E."/>
            <person name="Liimatainen K."/>
            <person name="Lipzen A."/>
            <person name="Lukacs Z."/>
            <person name="Mihaltcheva S."/>
            <person name="Morgado L.N."/>
            <person name="Niskanen T."/>
            <person name="Noordeloos M.E."/>
            <person name="Ohm R.A."/>
            <person name="Ortiz-Santana B."/>
            <person name="Ovrebo C."/>
            <person name="Racz N."/>
            <person name="Riley R."/>
            <person name="Savchenko A."/>
            <person name="Shiryaev A."/>
            <person name="Soop K."/>
            <person name="Spirin V."/>
            <person name="Szebenyi C."/>
            <person name="Tomsovsky M."/>
            <person name="Tulloss R.E."/>
            <person name="Uehling J."/>
            <person name="Grigoriev I.V."/>
            <person name="Vagvolgyi C."/>
            <person name="Papp T."/>
            <person name="Martin F.M."/>
            <person name="Miettinen O."/>
            <person name="Hibbett D.S."/>
            <person name="Nagy L.G."/>
        </authorList>
    </citation>
    <scope>NUCLEOTIDE SEQUENCE [LARGE SCALE GENOMIC DNA]</scope>
    <source>
        <strain evidence="1 2">CBS 309.79</strain>
    </source>
</reference>
<name>A0A5C3Q6N6_9AGAR</name>
<gene>
    <name evidence="1" type="ORF">BDV98DRAFT_573806</name>
</gene>
<evidence type="ECO:0000313" key="2">
    <source>
        <dbReference type="Proteomes" id="UP000305067"/>
    </source>
</evidence>
<sequence length="115" mass="12472">MIPLLSNALSAVSSLRLSTSCPIAARLSMQTLPSAIFSRRPRPRYEFFTSIQIPNSIPYATSLLPIPPTGQRYTSSGSVSLAKHLTKTQTVPASSLYSCGQPKPPRMISFLSFLA</sequence>
<keyword evidence="2" id="KW-1185">Reference proteome</keyword>